<dbReference type="Pfam" id="PF04151">
    <property type="entry name" value="PPC"/>
    <property type="match status" value="1"/>
</dbReference>
<organism evidence="5 6">
    <name type="scientific">Cognaticolwellia beringensis</name>
    <dbReference type="NCBI Taxonomy" id="1967665"/>
    <lineage>
        <taxon>Bacteria</taxon>
        <taxon>Pseudomonadati</taxon>
        <taxon>Pseudomonadota</taxon>
        <taxon>Gammaproteobacteria</taxon>
        <taxon>Alteromonadales</taxon>
        <taxon>Colwelliaceae</taxon>
        <taxon>Cognaticolwellia</taxon>
    </lineage>
</organism>
<reference evidence="5 6" key="1">
    <citation type="submission" date="2017-08" db="EMBL/GenBank/DDBJ databases">
        <title>Complete genome of Colwellia sp. NB097-1, a psychrophile bacterium ioslated from Bering Sea.</title>
        <authorList>
            <person name="Chen X."/>
        </authorList>
    </citation>
    <scope>NUCLEOTIDE SEQUENCE [LARGE SCALE GENOMIC DNA]</scope>
    <source>
        <strain evidence="5 6">NB097-1</strain>
    </source>
</reference>
<dbReference type="CDD" id="cd04486">
    <property type="entry name" value="YhcR_OBF_like"/>
    <property type="match status" value="1"/>
</dbReference>
<feature type="domain" description="LTD" evidence="4">
    <location>
        <begin position="480"/>
        <end position="626"/>
    </location>
</feature>
<dbReference type="EMBL" id="CP020465">
    <property type="protein sequence ID" value="ASP48779.1"/>
    <property type="molecule type" value="Genomic_DNA"/>
</dbReference>
<comment type="similarity">
    <text evidence="1">Belongs to the EndA/NucM nuclease family.</text>
</comment>
<evidence type="ECO:0000256" key="1">
    <source>
        <dbReference type="ARBA" id="ARBA00006429"/>
    </source>
</evidence>
<feature type="compositionally biased region" description="Gly residues" evidence="2">
    <location>
        <begin position="290"/>
        <end position="315"/>
    </location>
</feature>
<name>A0A222GA72_9GAMM</name>
<dbReference type="Pfam" id="PF00932">
    <property type="entry name" value="LTD"/>
    <property type="match status" value="2"/>
</dbReference>
<dbReference type="PANTHER" id="PTHR42834">
    <property type="entry name" value="ENDONUCLEASE/EXONUCLEASE/PHOSPHATASE FAMILY PROTEIN (AFU_ORTHOLOGUE AFUA_3G09210)"/>
    <property type="match status" value="1"/>
</dbReference>
<dbReference type="NCBIfam" id="NF033681">
    <property type="entry name" value="ExeM_NucH_DNase"/>
    <property type="match status" value="1"/>
</dbReference>
<dbReference type="Pfam" id="PF03372">
    <property type="entry name" value="Exo_endo_phos"/>
    <property type="match status" value="1"/>
</dbReference>
<dbReference type="PROSITE" id="PS51841">
    <property type="entry name" value="LTD"/>
    <property type="match status" value="2"/>
</dbReference>
<dbReference type="CDD" id="cd10283">
    <property type="entry name" value="MnuA_DNase1-like"/>
    <property type="match status" value="1"/>
</dbReference>
<dbReference type="InterPro" id="IPR047971">
    <property type="entry name" value="ExeM-like"/>
</dbReference>
<dbReference type="InterPro" id="IPR005135">
    <property type="entry name" value="Endo/exonuclease/phosphatase"/>
</dbReference>
<evidence type="ECO:0000256" key="2">
    <source>
        <dbReference type="SAM" id="MobiDB-lite"/>
    </source>
</evidence>
<feature type="domain" description="LTD" evidence="4">
    <location>
        <begin position="315"/>
        <end position="429"/>
    </location>
</feature>
<evidence type="ECO:0000313" key="6">
    <source>
        <dbReference type="Proteomes" id="UP000202259"/>
    </source>
</evidence>
<dbReference type="PANTHER" id="PTHR42834:SF1">
    <property type="entry name" value="ENDONUCLEASE_EXONUCLEASE_PHOSPHATASE FAMILY PROTEIN (AFU_ORTHOLOGUE AFUA_3G09210)"/>
    <property type="match status" value="1"/>
</dbReference>
<dbReference type="InterPro" id="IPR044925">
    <property type="entry name" value="His-Me_finger_sf"/>
</dbReference>
<dbReference type="GO" id="GO:0004518">
    <property type="term" value="F:nuclease activity"/>
    <property type="evidence" value="ECO:0007669"/>
    <property type="project" value="InterPro"/>
</dbReference>
<dbReference type="Proteomes" id="UP000202259">
    <property type="component" value="Chromosome"/>
</dbReference>
<dbReference type="InterPro" id="IPR036691">
    <property type="entry name" value="Endo/exonu/phosph_ase_sf"/>
</dbReference>
<evidence type="ECO:0000259" key="4">
    <source>
        <dbReference type="PROSITE" id="PS51841"/>
    </source>
</evidence>
<proteinExistence type="inferred from homology"/>
<dbReference type="InterPro" id="IPR007280">
    <property type="entry name" value="Peptidase_C_arc/bac"/>
</dbReference>
<evidence type="ECO:0000256" key="3">
    <source>
        <dbReference type="SAM" id="SignalP"/>
    </source>
</evidence>
<feature type="chain" id="PRO_5012329912" description="LTD domain-containing protein" evidence="3">
    <location>
        <begin position="20"/>
        <end position="1351"/>
    </location>
</feature>
<dbReference type="Gene3D" id="2.60.120.380">
    <property type="match status" value="1"/>
</dbReference>
<dbReference type="KEGG" id="cber:B5D82_13995"/>
<dbReference type="InterPro" id="IPR007346">
    <property type="entry name" value="Endonuclease-I"/>
</dbReference>
<dbReference type="Pfam" id="PF04231">
    <property type="entry name" value="Endonuclease_1"/>
    <property type="match status" value="1"/>
</dbReference>
<dbReference type="SUPFAM" id="SSF56219">
    <property type="entry name" value="DNase I-like"/>
    <property type="match status" value="1"/>
</dbReference>
<keyword evidence="3" id="KW-0732">Signal</keyword>
<dbReference type="RefSeq" id="WP_081152373.1">
    <property type="nucleotide sequence ID" value="NZ_CP020465.1"/>
</dbReference>
<gene>
    <name evidence="5" type="ORF">B5D82_13995</name>
</gene>
<dbReference type="SUPFAM" id="SSF54060">
    <property type="entry name" value="His-Me finger endonucleases"/>
    <property type="match status" value="1"/>
</dbReference>
<dbReference type="Gene3D" id="3.60.10.10">
    <property type="entry name" value="Endonuclease/exonuclease/phosphatase"/>
    <property type="match status" value="1"/>
</dbReference>
<dbReference type="InterPro" id="IPR001322">
    <property type="entry name" value="Lamin_tail_dom"/>
</dbReference>
<evidence type="ECO:0000313" key="5">
    <source>
        <dbReference type="EMBL" id="ASP48779.1"/>
    </source>
</evidence>
<sequence length="1351" mass="145044">MKLKSPIIFAYFCASLAQASDIADACFNCPPLDKVADATNFNDGNYYADAFAAINSNLPASEIKTKITNAISQNHKNLSYSEVWSALTQTDEDPSNTANVILLYSGISLPKMSNGSGSQSTNQDNWNREHVWPKSHGFSASSLEAYTDIHHLRPTDISVNSSRGNLDFDNSDSPLSEAPENRVDNDSFEPRDSVKGDVARMVFYMDTRYEGSDATPDLRVVDRLTSVGDSEIGRLCRLLEWHAADPVDATEQNRHNRIYEYQGNRNPFVDHPEWVNLLFSADACAGTGDTGGGDTGGGDTGGGDTGGGDTGGGDTGAPSSSSALFISEYVEGSSYNKAIELFNASNTDIDLAAENYQLGRFSNGGTTASMINLDGIVAANGTFVLVNTRASTDLLALADQESGSLSHNGDDAYVLYKNNEVVDSFGLVGEDPGSAWGSETYSTKDNTLRRNSNVVSGDTVINDTFEPSQQWTGFGKDEFSDIGQHVVVNPEIFISEYIEGGSLNKALEFYNPGPNAIDLSAGNYQLGRFSNGSIDAVMIDLDGVIAGNSVYVIANSGAATAILDVANQTSNNVSHNGDDAYVLYKNNVVIDSIGRVGEDPGSQWGSDLQSTKDNTLVRKSTITMGDTVVDDAFDPALEWDGYAKDTFDYIGAHTSNGAGEPISLIGECADPTTLISAVQGAGFSSPFVGESHIIEGVVTGSFPALNGFFMQEEAIDQDADPLTSEGIFVATTGTEFPAVNSVVRVIGKISESYGKTQINQSEATLICGADSVLASNLSLPFSSSEARESIEGMLVTISGTLTVTDNYNLGRYGEVALSNGRLYVPTNMHLPGTVEYSALAARNALNKVTLDDGINGSNPENIIYPTNGLSAANTLRAGDTVTSLTGLVDYSFGNYRIIPVEAPTFDSANLRTEAPELVTGNLRIASFNVLNYFNGDGLGGGFPTSRGADSSEEFDRQRSKIIDAITKMDADIIGLLEMENDGFGEHSAIQDLVHGLNLVAPANVHYSFVNPNISADPATGIELLGGDAIKVAMIYNDKAVTEFGTTAYLTGFPFEYHNRPPMVQSFRATETGERLTVAINHFRSKGCSSSGGVENEDKLDGQGCYNLRRVQAAEALTAWLSTYPTGIADDDILIIGDLNAYTKEDPVSTIENAGYTNLAQKFIGDMAYSYAYQGEIGTLDHALASASLTDKVLDVTEWHINADEPTILDYNVEYKSDEQLVTMYDSTAYRASDHDPVLVEIEGVTPLISVKEVHTDLGTKSRWSTFKFQVPETSVSFTATITGGAGNVDLYVREGKKPNTQKFDCRPMLAGNEESCVMDLPASGTWYIRLRGERHYSDVTLTLEALYPEPL</sequence>
<feature type="signal peptide" evidence="3">
    <location>
        <begin position="1"/>
        <end position="19"/>
    </location>
</feature>
<feature type="region of interest" description="Disordered" evidence="2">
    <location>
        <begin position="160"/>
        <end position="192"/>
    </location>
</feature>
<keyword evidence="6" id="KW-1185">Reference proteome</keyword>
<protein>
    <recommendedName>
        <fullName evidence="4">LTD domain-containing protein</fullName>
    </recommendedName>
</protein>
<feature type="region of interest" description="Disordered" evidence="2">
    <location>
        <begin position="290"/>
        <end position="319"/>
    </location>
</feature>
<accession>A0A222GA72</accession>
<feature type="compositionally biased region" description="Basic and acidic residues" evidence="2">
    <location>
        <begin position="179"/>
        <end position="192"/>
    </location>
</feature>
<dbReference type="OrthoDB" id="9800417at2"/>